<reference evidence="2" key="1">
    <citation type="journal article" date="2022" name="bioRxiv">
        <title>Sequencing and chromosome-scale assembly of the giantPleurodeles waltlgenome.</title>
        <authorList>
            <person name="Brown T."/>
            <person name="Elewa A."/>
            <person name="Iarovenko S."/>
            <person name="Subramanian E."/>
            <person name="Araus A.J."/>
            <person name="Petzold A."/>
            <person name="Susuki M."/>
            <person name="Suzuki K.-i.T."/>
            <person name="Hayashi T."/>
            <person name="Toyoda A."/>
            <person name="Oliveira C."/>
            <person name="Osipova E."/>
            <person name="Leigh N.D."/>
            <person name="Simon A."/>
            <person name="Yun M.H."/>
        </authorList>
    </citation>
    <scope>NUCLEOTIDE SEQUENCE</scope>
    <source>
        <strain evidence="2">20211129_DDA</strain>
        <tissue evidence="2">Liver</tissue>
    </source>
</reference>
<dbReference type="AlphaFoldDB" id="A0AAV7NI20"/>
<protein>
    <submittedName>
        <fullName evidence="2">Uncharacterized protein</fullName>
    </submittedName>
</protein>
<evidence type="ECO:0000256" key="1">
    <source>
        <dbReference type="SAM" id="MobiDB-lite"/>
    </source>
</evidence>
<proteinExistence type="predicted"/>
<accession>A0AAV7NI20</accession>
<sequence length="130" mass="14369">MDRSSCVLASHSAASAEWASRWSNLCPYRLVRQYRAVNCGLPERVQDRNGPRGGFRDSAQRTQAVPTAEQASLERDRACAEVVRRVGSPVSSNRRVEQQDVVFLNLDAEQFRAILGGGQTVTPHTAEEVV</sequence>
<organism evidence="2 3">
    <name type="scientific">Pleurodeles waltl</name>
    <name type="common">Iberian ribbed newt</name>
    <dbReference type="NCBI Taxonomy" id="8319"/>
    <lineage>
        <taxon>Eukaryota</taxon>
        <taxon>Metazoa</taxon>
        <taxon>Chordata</taxon>
        <taxon>Craniata</taxon>
        <taxon>Vertebrata</taxon>
        <taxon>Euteleostomi</taxon>
        <taxon>Amphibia</taxon>
        <taxon>Batrachia</taxon>
        <taxon>Caudata</taxon>
        <taxon>Salamandroidea</taxon>
        <taxon>Salamandridae</taxon>
        <taxon>Pleurodelinae</taxon>
        <taxon>Pleurodeles</taxon>
    </lineage>
</organism>
<dbReference type="EMBL" id="JANPWB010000012">
    <property type="protein sequence ID" value="KAJ1112460.1"/>
    <property type="molecule type" value="Genomic_DNA"/>
</dbReference>
<gene>
    <name evidence="2" type="ORF">NDU88_000724</name>
</gene>
<dbReference type="Proteomes" id="UP001066276">
    <property type="component" value="Chromosome 8"/>
</dbReference>
<evidence type="ECO:0000313" key="3">
    <source>
        <dbReference type="Proteomes" id="UP001066276"/>
    </source>
</evidence>
<feature type="compositionally biased region" description="Basic and acidic residues" evidence="1">
    <location>
        <begin position="44"/>
        <end position="59"/>
    </location>
</feature>
<name>A0AAV7NI20_PLEWA</name>
<keyword evidence="3" id="KW-1185">Reference proteome</keyword>
<feature type="region of interest" description="Disordered" evidence="1">
    <location>
        <begin position="43"/>
        <end position="71"/>
    </location>
</feature>
<comment type="caution">
    <text evidence="2">The sequence shown here is derived from an EMBL/GenBank/DDBJ whole genome shotgun (WGS) entry which is preliminary data.</text>
</comment>
<evidence type="ECO:0000313" key="2">
    <source>
        <dbReference type="EMBL" id="KAJ1112460.1"/>
    </source>
</evidence>